<evidence type="ECO:0000259" key="14">
    <source>
        <dbReference type="Pfam" id="PF01923"/>
    </source>
</evidence>
<feature type="domain" description="Cobalamin adenosyltransferase-like" evidence="14">
    <location>
        <begin position="4"/>
        <end position="166"/>
    </location>
</feature>
<accession>A0A7G6E7F7</accession>
<evidence type="ECO:0000256" key="1">
    <source>
        <dbReference type="ARBA" id="ARBA00005121"/>
    </source>
</evidence>
<dbReference type="EMBL" id="CP045798">
    <property type="protein sequence ID" value="QNB48011.1"/>
    <property type="molecule type" value="Genomic_DNA"/>
</dbReference>
<evidence type="ECO:0000256" key="11">
    <source>
        <dbReference type="ARBA" id="ARBA00033354"/>
    </source>
</evidence>
<dbReference type="InterPro" id="IPR036451">
    <property type="entry name" value="CblAdoTrfase-like_sf"/>
</dbReference>
<dbReference type="InterPro" id="IPR005624">
    <property type="entry name" value="PduO/GlcC-like"/>
</dbReference>
<dbReference type="Pfam" id="PF03928">
    <property type="entry name" value="HbpS-like"/>
    <property type="match status" value="1"/>
</dbReference>
<dbReference type="InterPro" id="IPR009221">
    <property type="entry name" value="PduO"/>
</dbReference>
<dbReference type="Gene3D" id="1.20.1200.10">
    <property type="entry name" value="Cobalamin adenosyltransferase-like"/>
    <property type="match status" value="1"/>
</dbReference>
<protein>
    <recommendedName>
        <fullName evidence="4">Corrinoid adenosyltransferase</fullName>
        <ecNumber evidence="3">2.5.1.17</ecNumber>
    </recommendedName>
    <alternativeName>
        <fullName evidence="9">Cob(II)alamin adenosyltransferase</fullName>
    </alternativeName>
    <alternativeName>
        <fullName evidence="11">Cob(II)yrinic acid a,c-diamide adenosyltransferase</fullName>
    </alternativeName>
    <alternativeName>
        <fullName evidence="10">Cobinamide/cobalamin adenosyltransferase</fullName>
    </alternativeName>
</protein>
<comment type="pathway">
    <text evidence="1">Cofactor biosynthesis; adenosylcobalamin biosynthesis; adenosylcobalamin from cob(II)yrinate a,c-diamide: step 2/7.</text>
</comment>
<evidence type="ECO:0000256" key="6">
    <source>
        <dbReference type="ARBA" id="ARBA00022679"/>
    </source>
</evidence>
<dbReference type="SUPFAM" id="SSF143744">
    <property type="entry name" value="GlcG-like"/>
    <property type="match status" value="1"/>
</dbReference>
<name>A0A7G6E7F7_THEFR</name>
<dbReference type="KEGG" id="tfr:BR63_18130"/>
<evidence type="ECO:0000313" key="16">
    <source>
        <dbReference type="Proteomes" id="UP000515847"/>
    </source>
</evidence>
<evidence type="ECO:0000256" key="9">
    <source>
        <dbReference type="ARBA" id="ARBA00031529"/>
    </source>
</evidence>
<keyword evidence="16" id="KW-1185">Reference proteome</keyword>
<organism evidence="15 16">
    <name type="scientific">Thermanaerosceptrum fracticalcis</name>
    <dbReference type="NCBI Taxonomy" id="1712410"/>
    <lineage>
        <taxon>Bacteria</taxon>
        <taxon>Bacillati</taxon>
        <taxon>Bacillota</taxon>
        <taxon>Clostridia</taxon>
        <taxon>Eubacteriales</taxon>
        <taxon>Peptococcaceae</taxon>
        <taxon>Thermanaerosceptrum</taxon>
    </lineage>
</organism>
<dbReference type="InterPro" id="IPR038084">
    <property type="entry name" value="PduO/GlcC-like_sf"/>
</dbReference>
<comment type="catalytic activity">
    <reaction evidence="12">
        <text>2 cob(II)yrinate a,c diamide + reduced [electron-transfer flavoprotein] + 2 ATP = 2 adenosylcob(III)yrinate a,c-diamide + 2 triphosphate + oxidized [electron-transfer flavoprotein] + 3 H(+)</text>
        <dbReference type="Rhea" id="RHEA:11528"/>
        <dbReference type="Rhea" id="RHEA-COMP:10685"/>
        <dbReference type="Rhea" id="RHEA-COMP:10686"/>
        <dbReference type="ChEBI" id="CHEBI:15378"/>
        <dbReference type="ChEBI" id="CHEBI:18036"/>
        <dbReference type="ChEBI" id="CHEBI:30616"/>
        <dbReference type="ChEBI" id="CHEBI:57692"/>
        <dbReference type="ChEBI" id="CHEBI:58307"/>
        <dbReference type="ChEBI" id="CHEBI:58503"/>
        <dbReference type="ChEBI" id="CHEBI:58537"/>
        <dbReference type="EC" id="2.5.1.17"/>
    </reaction>
</comment>
<dbReference type="GO" id="GO:0005524">
    <property type="term" value="F:ATP binding"/>
    <property type="evidence" value="ECO:0007669"/>
    <property type="project" value="UniProtKB-KW"/>
</dbReference>
<keyword evidence="7" id="KW-0547">Nucleotide-binding</keyword>
<proteinExistence type="inferred from homology"/>
<dbReference type="OrthoDB" id="9778896at2"/>
<evidence type="ECO:0000256" key="3">
    <source>
        <dbReference type="ARBA" id="ARBA00012454"/>
    </source>
</evidence>
<dbReference type="Proteomes" id="UP000515847">
    <property type="component" value="Chromosome"/>
</dbReference>
<evidence type="ECO:0000256" key="12">
    <source>
        <dbReference type="ARBA" id="ARBA00048555"/>
    </source>
</evidence>
<evidence type="ECO:0000256" key="7">
    <source>
        <dbReference type="ARBA" id="ARBA00022741"/>
    </source>
</evidence>
<evidence type="ECO:0000256" key="10">
    <source>
        <dbReference type="ARBA" id="ARBA00033334"/>
    </source>
</evidence>
<dbReference type="Pfam" id="PF01923">
    <property type="entry name" value="Cob_adeno_trans"/>
    <property type="match status" value="1"/>
</dbReference>
<keyword evidence="6 15" id="KW-0808">Transferase</keyword>
<dbReference type="Gene3D" id="3.30.450.150">
    <property type="entry name" value="Haem-degrading domain"/>
    <property type="match status" value="1"/>
</dbReference>
<evidence type="ECO:0000256" key="13">
    <source>
        <dbReference type="ARBA" id="ARBA00048692"/>
    </source>
</evidence>
<evidence type="ECO:0000256" key="5">
    <source>
        <dbReference type="ARBA" id="ARBA00022573"/>
    </source>
</evidence>
<gene>
    <name evidence="15" type="ORF">BR63_18130</name>
</gene>
<dbReference type="PIRSF" id="PIRSF036411">
    <property type="entry name" value="ATR_PduO"/>
    <property type="match status" value="1"/>
</dbReference>
<comment type="similarity">
    <text evidence="2">Belongs to the Cob(I)alamin adenosyltransferase family.</text>
</comment>
<keyword evidence="8" id="KW-0067">ATP-binding</keyword>
<dbReference type="PANTHER" id="PTHR12213">
    <property type="entry name" value="CORRINOID ADENOSYLTRANSFERASE"/>
    <property type="match status" value="1"/>
</dbReference>
<dbReference type="GO" id="GO:0008817">
    <property type="term" value="F:corrinoid adenosyltransferase activity"/>
    <property type="evidence" value="ECO:0007669"/>
    <property type="project" value="UniProtKB-EC"/>
</dbReference>
<dbReference type="SUPFAM" id="SSF89028">
    <property type="entry name" value="Cobalamin adenosyltransferase-like"/>
    <property type="match status" value="1"/>
</dbReference>
<evidence type="ECO:0000256" key="8">
    <source>
        <dbReference type="ARBA" id="ARBA00022840"/>
    </source>
</evidence>
<dbReference type="AlphaFoldDB" id="A0A7G6E7F7"/>
<keyword evidence="5" id="KW-0169">Cobalamin biosynthesis</keyword>
<dbReference type="GO" id="GO:0009236">
    <property type="term" value="P:cobalamin biosynthetic process"/>
    <property type="evidence" value="ECO:0007669"/>
    <property type="project" value="UniProtKB-KW"/>
</dbReference>
<evidence type="ECO:0000256" key="2">
    <source>
        <dbReference type="ARBA" id="ARBA00007487"/>
    </source>
</evidence>
<dbReference type="NCBIfam" id="TIGR00636">
    <property type="entry name" value="PduO_Nterm"/>
    <property type="match status" value="1"/>
</dbReference>
<comment type="catalytic activity">
    <reaction evidence="13">
        <text>2 cob(II)alamin + reduced [electron-transfer flavoprotein] + 2 ATP = 2 adenosylcob(III)alamin + 2 triphosphate + oxidized [electron-transfer flavoprotein] + 3 H(+)</text>
        <dbReference type="Rhea" id="RHEA:28671"/>
        <dbReference type="Rhea" id="RHEA-COMP:10685"/>
        <dbReference type="Rhea" id="RHEA-COMP:10686"/>
        <dbReference type="ChEBI" id="CHEBI:15378"/>
        <dbReference type="ChEBI" id="CHEBI:16304"/>
        <dbReference type="ChEBI" id="CHEBI:18036"/>
        <dbReference type="ChEBI" id="CHEBI:18408"/>
        <dbReference type="ChEBI" id="CHEBI:30616"/>
        <dbReference type="ChEBI" id="CHEBI:57692"/>
        <dbReference type="ChEBI" id="CHEBI:58307"/>
        <dbReference type="EC" id="2.5.1.17"/>
    </reaction>
</comment>
<dbReference type="InterPro" id="IPR016030">
    <property type="entry name" value="CblAdoTrfase-like"/>
</dbReference>
<dbReference type="InterPro" id="IPR029499">
    <property type="entry name" value="PduO-typ"/>
</dbReference>
<sequence length="329" mass="35017">MVKIYTRTGDAGQTSLLGGKRVKKDHPRVETYGTVDEANSALGLAGSLCSLPFLQDIAREIQERLLVVGADLARAEGSTVPVTPVGEEDVTRLEELIDQLEVKKPKQKGFVLPGGTAAAGAFDLARTIVRRAERLCTALAREEAVNPFVLKYLNRLSDLLFVMARVDEHEAFIKQVTREVIKKMSGILENKTLALAKELAQAAEEAAQSLGVPMVMAVVDQGGNLVLVHRMDEALLASIDIAVNKAYTAVAVKLPTHQLAGLSLPGQPLYGIEATNRGRIVIFGGGYPIYQNGELIGGLGVSGGTVKQDMQVAEAALAKALGLLEGGIK</sequence>
<evidence type="ECO:0000313" key="15">
    <source>
        <dbReference type="EMBL" id="QNB48011.1"/>
    </source>
</evidence>
<dbReference type="EC" id="2.5.1.17" evidence="3"/>
<evidence type="ECO:0000256" key="4">
    <source>
        <dbReference type="ARBA" id="ARBA00020963"/>
    </source>
</evidence>
<reference evidence="15 16" key="1">
    <citation type="journal article" date="2019" name="Front. Microbiol.">
        <title>Thermoanaerosceptrum fracticalcis gen. nov. sp. nov., a Novel Fumarate-Fermenting Microorganism From a Deep Fractured Carbonate Aquifer of the US Great Basin.</title>
        <authorList>
            <person name="Hamilton-Brehm S.D."/>
            <person name="Stewart L.E."/>
            <person name="Zavarin M."/>
            <person name="Caldwell M."/>
            <person name="Lawson P.A."/>
            <person name="Onstott T.C."/>
            <person name="Grzymski J."/>
            <person name="Neveux I."/>
            <person name="Lollar B.S."/>
            <person name="Russell C.E."/>
            <person name="Moser D.P."/>
        </authorList>
    </citation>
    <scope>NUCLEOTIDE SEQUENCE [LARGE SCALE GENOMIC DNA]</scope>
    <source>
        <strain evidence="15 16">DRI-13</strain>
    </source>
</reference>
<dbReference type="PANTHER" id="PTHR12213:SF0">
    <property type="entry name" value="CORRINOID ADENOSYLTRANSFERASE MMAB"/>
    <property type="match status" value="1"/>
</dbReference>